<organism evidence="2 3">
    <name type="scientific">Halomonas caseinilytica</name>
    <dbReference type="NCBI Taxonomy" id="438744"/>
    <lineage>
        <taxon>Bacteria</taxon>
        <taxon>Pseudomonadati</taxon>
        <taxon>Pseudomonadota</taxon>
        <taxon>Gammaproteobacteria</taxon>
        <taxon>Oceanospirillales</taxon>
        <taxon>Halomonadaceae</taxon>
        <taxon>Halomonas</taxon>
    </lineage>
</organism>
<feature type="domain" description="DUF427" evidence="1">
    <location>
        <begin position="20"/>
        <end position="104"/>
    </location>
</feature>
<keyword evidence="3" id="KW-1185">Reference proteome</keyword>
<gene>
    <name evidence="2" type="ORF">SAMN05192556_105108</name>
</gene>
<name>A0A1M6V6E6_9GAMM</name>
<dbReference type="InterPro" id="IPR038694">
    <property type="entry name" value="DUF427_sf"/>
</dbReference>
<evidence type="ECO:0000313" key="3">
    <source>
        <dbReference type="Proteomes" id="UP000184248"/>
    </source>
</evidence>
<dbReference type="AlphaFoldDB" id="A0A1M6V6E6"/>
<dbReference type="PANTHER" id="PTHR34310">
    <property type="entry name" value="DUF427 DOMAIN PROTEIN (AFU_ORTHOLOGUE AFUA_3G02220)"/>
    <property type="match status" value="1"/>
</dbReference>
<protein>
    <submittedName>
        <fullName evidence="2">Uncharacterized conserved protein, DUF427 family</fullName>
    </submittedName>
</protein>
<sequence length="113" mass="12856">MANLTASRITLHPHARRGRIYHCDILLADARDGIELHEKDYPQRQYIPKADVDMSRFTVSTTVTHCPFKGESTYYSLPYIADEAWSYEHPLGEMAAIAGRLAFDSNKVTELVK</sequence>
<evidence type="ECO:0000259" key="1">
    <source>
        <dbReference type="Pfam" id="PF04248"/>
    </source>
</evidence>
<dbReference type="OrthoDB" id="4565346at2"/>
<dbReference type="InterPro" id="IPR007361">
    <property type="entry name" value="DUF427"/>
</dbReference>
<dbReference type="Gene3D" id="2.170.150.40">
    <property type="entry name" value="Domain of unknown function (DUF427)"/>
    <property type="match status" value="1"/>
</dbReference>
<dbReference type="EMBL" id="FRAL01000005">
    <property type="protein sequence ID" value="SHK77020.1"/>
    <property type="molecule type" value="Genomic_DNA"/>
</dbReference>
<evidence type="ECO:0000313" key="2">
    <source>
        <dbReference type="EMBL" id="SHK77020.1"/>
    </source>
</evidence>
<reference evidence="3" key="1">
    <citation type="submission" date="2016-11" db="EMBL/GenBank/DDBJ databases">
        <authorList>
            <person name="Varghese N."/>
            <person name="Submissions S."/>
        </authorList>
    </citation>
    <scope>NUCLEOTIDE SEQUENCE [LARGE SCALE GENOMIC DNA]</scope>
    <source>
        <strain evidence="3">ALO Sharm</strain>
    </source>
</reference>
<accession>A0A1M6V6E6</accession>
<dbReference type="PANTHER" id="PTHR34310:SF9">
    <property type="entry name" value="BLR5716 PROTEIN"/>
    <property type="match status" value="1"/>
</dbReference>
<proteinExistence type="predicted"/>
<dbReference type="Pfam" id="PF04248">
    <property type="entry name" value="NTP_transf_9"/>
    <property type="match status" value="1"/>
</dbReference>
<dbReference type="Proteomes" id="UP000184248">
    <property type="component" value="Unassembled WGS sequence"/>
</dbReference>
<dbReference type="RefSeq" id="WP_064700116.1">
    <property type="nucleotide sequence ID" value="NZ_BDEO01000009.1"/>
</dbReference>